<dbReference type="STRING" id="1149755.A0A2J6RFW0"/>
<evidence type="ECO:0000313" key="2">
    <source>
        <dbReference type="Proteomes" id="UP000235786"/>
    </source>
</evidence>
<dbReference type="Proteomes" id="UP000235786">
    <property type="component" value="Unassembled WGS sequence"/>
</dbReference>
<protein>
    <submittedName>
        <fullName evidence="1">Uncharacterized protein</fullName>
    </submittedName>
</protein>
<proteinExistence type="predicted"/>
<sequence>TSFLFIVNELPTNDNPETPGSIAARYVNQHWQPPDTMRGFFAQVPGHVYRWNNGIVGLADGYNWTAGPIVDHDGASLANGTIISLDSRGQTIWPTYFRAATVFYCNHFDNFLTTRGDAGAREMAASPDAGDWWQPLTFFHEHNISYVDHAGDQEFLAVRTADWIEQLLPRVYRRHQHGGPAHGGLAGLLPIIIALVAFSCTNNMELYRVLIEDRAWSGHRWHPHGRESGRLEGRGMVVTVFLDPENPVGSTRERVRQIEAGRTPIFR</sequence>
<organism evidence="1 2">
    <name type="scientific">Hyaloscypha variabilis (strain UAMH 11265 / GT02V1 / F)</name>
    <name type="common">Meliniomyces variabilis</name>
    <dbReference type="NCBI Taxonomy" id="1149755"/>
    <lineage>
        <taxon>Eukaryota</taxon>
        <taxon>Fungi</taxon>
        <taxon>Dikarya</taxon>
        <taxon>Ascomycota</taxon>
        <taxon>Pezizomycotina</taxon>
        <taxon>Leotiomycetes</taxon>
        <taxon>Helotiales</taxon>
        <taxon>Hyaloscyphaceae</taxon>
        <taxon>Hyaloscypha</taxon>
        <taxon>Hyaloscypha variabilis</taxon>
    </lineage>
</organism>
<name>A0A2J6RFW0_HYAVF</name>
<reference evidence="1 2" key="1">
    <citation type="submission" date="2016-04" db="EMBL/GenBank/DDBJ databases">
        <title>A degradative enzymes factory behind the ericoid mycorrhizal symbiosis.</title>
        <authorList>
            <consortium name="DOE Joint Genome Institute"/>
            <person name="Martino E."/>
            <person name="Morin E."/>
            <person name="Grelet G."/>
            <person name="Kuo A."/>
            <person name="Kohler A."/>
            <person name="Daghino S."/>
            <person name="Barry K."/>
            <person name="Choi C."/>
            <person name="Cichocki N."/>
            <person name="Clum A."/>
            <person name="Copeland A."/>
            <person name="Hainaut M."/>
            <person name="Haridas S."/>
            <person name="Labutti K."/>
            <person name="Lindquist E."/>
            <person name="Lipzen A."/>
            <person name="Khouja H.-R."/>
            <person name="Murat C."/>
            <person name="Ohm R."/>
            <person name="Olson A."/>
            <person name="Spatafora J."/>
            <person name="Veneault-Fourrey C."/>
            <person name="Henrissat B."/>
            <person name="Grigoriev I."/>
            <person name="Martin F."/>
            <person name="Perotto S."/>
        </authorList>
    </citation>
    <scope>NUCLEOTIDE SEQUENCE [LARGE SCALE GENOMIC DNA]</scope>
    <source>
        <strain evidence="1 2">F</strain>
    </source>
</reference>
<dbReference type="AlphaFoldDB" id="A0A2J6RFW0"/>
<dbReference type="OrthoDB" id="5243686at2759"/>
<accession>A0A2J6RFW0</accession>
<dbReference type="EMBL" id="KZ613949">
    <property type="protein sequence ID" value="PMD37407.1"/>
    <property type="molecule type" value="Genomic_DNA"/>
</dbReference>
<feature type="non-terminal residue" evidence="1">
    <location>
        <position position="1"/>
    </location>
</feature>
<evidence type="ECO:0000313" key="1">
    <source>
        <dbReference type="EMBL" id="PMD37407.1"/>
    </source>
</evidence>
<gene>
    <name evidence="1" type="ORF">L207DRAFT_431988</name>
</gene>
<keyword evidence="2" id="KW-1185">Reference proteome</keyword>